<keyword evidence="4 8" id="KW-0028">Amino-acid biosynthesis</keyword>
<keyword evidence="5 8" id="KW-0378">Hydrolase</keyword>
<proteinExistence type="inferred from homology"/>
<evidence type="ECO:0000256" key="7">
    <source>
        <dbReference type="ARBA" id="ARBA00049158"/>
    </source>
</evidence>
<dbReference type="EC" id="3.1.3.15" evidence="3 8"/>
<comment type="pathway">
    <text evidence="1 8">Amino-acid biosynthesis; L-histidine biosynthesis; L-histidine from 5-phospho-alpha-D-ribose 1-diphosphate: step 8/9.</text>
</comment>
<protein>
    <recommendedName>
        <fullName evidence="3 8">Histidinol-phosphatase</fullName>
        <shortName evidence="8">HolPase</shortName>
        <ecNumber evidence="3 8">3.1.3.15</ecNumber>
    </recommendedName>
</protein>
<dbReference type="NCBIfam" id="TIGR01856">
    <property type="entry name" value="hisJ_fam"/>
    <property type="match status" value="1"/>
</dbReference>
<reference evidence="10" key="1">
    <citation type="submission" date="2020-02" db="EMBL/GenBank/DDBJ databases">
        <authorList>
            <person name="Meier V. D."/>
        </authorList>
    </citation>
    <scope>NUCLEOTIDE SEQUENCE</scope>
    <source>
        <strain evidence="10">AVDCRST_MAG67</strain>
    </source>
</reference>
<dbReference type="NCBIfam" id="NF005596">
    <property type="entry name" value="PRK07328.1"/>
    <property type="match status" value="1"/>
</dbReference>
<dbReference type="GO" id="GO:0004401">
    <property type="term" value="F:histidinol-phosphatase activity"/>
    <property type="evidence" value="ECO:0007669"/>
    <property type="project" value="UniProtKB-UniRule"/>
</dbReference>
<dbReference type="SUPFAM" id="SSF89550">
    <property type="entry name" value="PHP domain-like"/>
    <property type="match status" value="1"/>
</dbReference>
<name>A0A6J4TCI8_9ACTN</name>
<dbReference type="AlphaFoldDB" id="A0A6J4TCI8"/>
<comment type="similarity">
    <text evidence="2 8">Belongs to the PHP hydrolase family. HisK subfamily.</text>
</comment>
<evidence type="ECO:0000256" key="2">
    <source>
        <dbReference type="ARBA" id="ARBA00009152"/>
    </source>
</evidence>
<dbReference type="GO" id="GO:0000105">
    <property type="term" value="P:L-histidine biosynthetic process"/>
    <property type="evidence" value="ECO:0007669"/>
    <property type="project" value="UniProtKB-UniRule"/>
</dbReference>
<evidence type="ECO:0000256" key="3">
    <source>
        <dbReference type="ARBA" id="ARBA00013085"/>
    </source>
</evidence>
<dbReference type="UniPathway" id="UPA00031">
    <property type="reaction ID" value="UER00013"/>
</dbReference>
<evidence type="ECO:0000256" key="5">
    <source>
        <dbReference type="ARBA" id="ARBA00022801"/>
    </source>
</evidence>
<dbReference type="Pfam" id="PF02811">
    <property type="entry name" value="PHP"/>
    <property type="match status" value="1"/>
</dbReference>
<dbReference type="EMBL" id="CADCVQ010000139">
    <property type="protein sequence ID" value="CAA9519832.1"/>
    <property type="molecule type" value="Genomic_DNA"/>
</dbReference>
<organism evidence="10">
    <name type="scientific">uncultured Solirubrobacteraceae bacterium</name>
    <dbReference type="NCBI Taxonomy" id="1162706"/>
    <lineage>
        <taxon>Bacteria</taxon>
        <taxon>Bacillati</taxon>
        <taxon>Actinomycetota</taxon>
        <taxon>Thermoleophilia</taxon>
        <taxon>Solirubrobacterales</taxon>
        <taxon>Solirubrobacteraceae</taxon>
        <taxon>environmental samples</taxon>
    </lineage>
</organism>
<feature type="domain" description="PHP" evidence="9">
    <location>
        <begin position="27"/>
        <end position="204"/>
    </location>
</feature>
<keyword evidence="6 8" id="KW-0368">Histidine biosynthesis</keyword>
<comment type="catalytic activity">
    <reaction evidence="7 8">
        <text>L-histidinol phosphate + H2O = L-histidinol + phosphate</text>
        <dbReference type="Rhea" id="RHEA:14465"/>
        <dbReference type="ChEBI" id="CHEBI:15377"/>
        <dbReference type="ChEBI" id="CHEBI:43474"/>
        <dbReference type="ChEBI" id="CHEBI:57699"/>
        <dbReference type="ChEBI" id="CHEBI:57980"/>
        <dbReference type="EC" id="3.1.3.15"/>
    </reaction>
</comment>
<evidence type="ECO:0000256" key="8">
    <source>
        <dbReference type="RuleBase" id="RU366003"/>
    </source>
</evidence>
<sequence>MLTDYHLHLRPDAPRTPPAEYFTGANAERYRAVAQERGVAELGCSEHVYRFAQALDVWQHPLWRESATDDLDGYAGFVREQTDLKLGIEADFIAGREDRMASLLDTHDWDFVVGSVHFVGEHSVDHDGYEIWDHRSQRPDELWRRYFRTLGEAARTGMFDILAHPDLVKIWGPRRPVPEGDLRRFYELAMDGIAESQIAVEVSTAGLRKPVGELYPARAFLEMCIDAGCPVALSSDAHVPGDVARDYERALELLDAVGVRELAVFERRERRLEPLG</sequence>
<dbReference type="GO" id="GO:0005737">
    <property type="term" value="C:cytoplasm"/>
    <property type="evidence" value="ECO:0007669"/>
    <property type="project" value="TreeGrafter"/>
</dbReference>
<evidence type="ECO:0000313" key="10">
    <source>
        <dbReference type="EMBL" id="CAA9519832.1"/>
    </source>
</evidence>
<accession>A0A6J4TCI8</accession>
<evidence type="ECO:0000256" key="1">
    <source>
        <dbReference type="ARBA" id="ARBA00004970"/>
    </source>
</evidence>
<dbReference type="PANTHER" id="PTHR21039:SF0">
    <property type="entry name" value="HISTIDINOL-PHOSPHATASE"/>
    <property type="match status" value="1"/>
</dbReference>
<dbReference type="CDD" id="cd12110">
    <property type="entry name" value="PHP_HisPPase_Hisj_like"/>
    <property type="match status" value="1"/>
</dbReference>
<evidence type="ECO:0000256" key="6">
    <source>
        <dbReference type="ARBA" id="ARBA00023102"/>
    </source>
</evidence>
<dbReference type="Gene3D" id="3.20.20.140">
    <property type="entry name" value="Metal-dependent hydrolases"/>
    <property type="match status" value="1"/>
</dbReference>
<evidence type="ECO:0000259" key="9">
    <source>
        <dbReference type="Pfam" id="PF02811"/>
    </source>
</evidence>
<dbReference type="InterPro" id="IPR016195">
    <property type="entry name" value="Pol/histidinol_Pase-like"/>
</dbReference>
<dbReference type="InterPro" id="IPR004013">
    <property type="entry name" value="PHP_dom"/>
</dbReference>
<dbReference type="InterPro" id="IPR010140">
    <property type="entry name" value="Histidinol_P_phosphatase_HisJ"/>
</dbReference>
<dbReference type="PANTHER" id="PTHR21039">
    <property type="entry name" value="HISTIDINOL PHOSPHATASE-RELATED"/>
    <property type="match status" value="1"/>
</dbReference>
<evidence type="ECO:0000256" key="4">
    <source>
        <dbReference type="ARBA" id="ARBA00022605"/>
    </source>
</evidence>
<gene>
    <name evidence="10" type="ORF">AVDCRST_MAG67-3317</name>
</gene>